<dbReference type="GO" id="GO:0030674">
    <property type="term" value="F:protein-macromolecule adaptor activity"/>
    <property type="evidence" value="ECO:0000318"/>
    <property type="project" value="GO_Central"/>
</dbReference>
<dbReference type="Proteomes" id="UP000001744">
    <property type="component" value="Unassembled WGS sequence"/>
</dbReference>
<dbReference type="SUPFAM" id="SSF50978">
    <property type="entry name" value="WD40 repeat-like"/>
    <property type="match status" value="1"/>
</dbReference>
<dbReference type="GO" id="GO:0032266">
    <property type="term" value="F:phosphatidylinositol-3-phosphate binding"/>
    <property type="evidence" value="ECO:0000318"/>
    <property type="project" value="GO_Central"/>
</dbReference>
<dbReference type="EMBL" id="KE651166">
    <property type="protein sequence ID" value="EEB05120.1"/>
    <property type="molecule type" value="Genomic_DNA"/>
</dbReference>
<reference evidence="4 6" key="1">
    <citation type="journal article" date="2011" name="Science">
        <title>Comparative functional genomics of the fission yeasts.</title>
        <authorList>
            <person name="Rhind N."/>
            <person name="Chen Z."/>
            <person name="Yassour M."/>
            <person name="Thompson D.A."/>
            <person name="Haas B.J."/>
            <person name="Habib N."/>
            <person name="Wapinski I."/>
            <person name="Roy S."/>
            <person name="Lin M.F."/>
            <person name="Heiman D.I."/>
            <person name="Young S.K."/>
            <person name="Furuya K."/>
            <person name="Guo Y."/>
            <person name="Pidoux A."/>
            <person name="Chen H.M."/>
            <person name="Robbertse B."/>
            <person name="Goldberg J.M."/>
            <person name="Aoki K."/>
            <person name="Bayne E.H."/>
            <person name="Berlin A.M."/>
            <person name="Desjardins C.A."/>
            <person name="Dobbs E."/>
            <person name="Dukaj L."/>
            <person name="Fan L."/>
            <person name="FitzGerald M.G."/>
            <person name="French C."/>
            <person name="Gujja S."/>
            <person name="Hansen K."/>
            <person name="Keifenheim D."/>
            <person name="Levin J.Z."/>
            <person name="Mosher R.A."/>
            <person name="Mueller C.A."/>
            <person name="Pfiffner J."/>
            <person name="Priest M."/>
            <person name="Russ C."/>
            <person name="Smialowska A."/>
            <person name="Swoboda P."/>
            <person name="Sykes S.M."/>
            <person name="Vaughn M."/>
            <person name="Vengrova S."/>
            <person name="Yoder R."/>
            <person name="Zeng Q."/>
            <person name="Allshire R."/>
            <person name="Baulcombe D."/>
            <person name="Birren B.W."/>
            <person name="Brown W."/>
            <person name="Ekwall K."/>
            <person name="Kellis M."/>
            <person name="Leatherwood J."/>
            <person name="Levin H."/>
            <person name="Margalit H."/>
            <person name="Martienssen R."/>
            <person name="Nieduszynski C.A."/>
            <person name="Spatafora J.W."/>
            <person name="Friedman N."/>
            <person name="Dalgaard J.Z."/>
            <person name="Baumann P."/>
            <person name="Niki H."/>
            <person name="Regev A."/>
            <person name="Nusbaum C."/>
        </authorList>
    </citation>
    <scope>NUCLEOTIDE SEQUENCE [LARGE SCALE GENOMIC DNA]</scope>
    <source>
        <strain evidence="6">yFS275 / FY16936</strain>
    </source>
</reference>
<dbReference type="Gene3D" id="2.130.10.10">
    <property type="entry name" value="YVTN repeat-like/Quinoprotein amine dehydrogenase"/>
    <property type="match status" value="1"/>
</dbReference>
<evidence type="ECO:0000256" key="2">
    <source>
        <dbReference type="ARBA" id="ARBA00022737"/>
    </source>
</evidence>
<dbReference type="eggNOG" id="KOG2111">
    <property type="taxonomic scope" value="Eukaryota"/>
</dbReference>
<dbReference type="GO" id="GO:0000422">
    <property type="term" value="P:autophagy of mitochondrion"/>
    <property type="evidence" value="ECO:0000318"/>
    <property type="project" value="GO_Central"/>
</dbReference>
<sequence>MQNVLRYTTNQDRSFLTAALEDGFCVYQLSPLSLQARRRFDDGGVRIAQMIYRSNIILLVGGGKNPKFASNKVIFWDEKKQAPVGEIEFKSEVLNIQCDKQFLLVMLKNKAVLYSITNGPVLLKEIQTSSERGTCSMVSLGQNAIMCIPARNVGHIQLMFFKAKQFKSSIILAHEAAISSLSFSRTGKLLASCSEHGTLIRVWNTETGEKITELRRGFQKAKIKLLRFSPDETLFAASSERSTLHVYSLQGNPIKLLKSSLKVDDEDRLTGSGSTDSFENQMIDSEDAVQQTHWKRRIGEMIDAGKRPHWTIKLASSDPSAMEWLSDTSLFVAYLNGDYQTFTLTVEEHVHKGKSSFQPTLSVHYRAVNNKFGNILSDDE</sequence>
<gene>
    <name evidence="5" type="primary">atg1803</name>
    <name evidence="4" type="ORF">SJAG_00115</name>
</gene>
<dbReference type="Pfam" id="PF21032">
    <property type="entry name" value="PROPPIN"/>
    <property type="match status" value="1"/>
</dbReference>
<dbReference type="InterPro" id="IPR036322">
    <property type="entry name" value="WD40_repeat_dom_sf"/>
</dbReference>
<dbReference type="PANTHER" id="PTHR11227">
    <property type="entry name" value="WD-REPEAT PROTEIN INTERACTING WITH PHOSPHOINOSIDES WIPI -RELATED"/>
    <property type="match status" value="1"/>
</dbReference>
<keyword evidence="2" id="KW-0677">Repeat</keyword>
<keyword evidence="1" id="KW-0853">WD repeat</keyword>
<dbReference type="InterPro" id="IPR048720">
    <property type="entry name" value="PROPPIN"/>
</dbReference>
<dbReference type="GO" id="GO:0000425">
    <property type="term" value="P:pexophagy"/>
    <property type="evidence" value="ECO:0000318"/>
    <property type="project" value="GO_Central"/>
</dbReference>
<dbReference type="GO" id="GO:0034497">
    <property type="term" value="P:protein localization to phagophore assembly site"/>
    <property type="evidence" value="ECO:0000318"/>
    <property type="project" value="GO_Central"/>
</dbReference>
<dbReference type="InterPro" id="IPR015943">
    <property type="entry name" value="WD40/YVTN_repeat-like_dom_sf"/>
</dbReference>
<proteinExistence type="inferred from homology"/>
<comment type="similarity">
    <text evidence="3">Belongs to the WD repeat PROPPIN family.</text>
</comment>
<dbReference type="InterPro" id="IPR001680">
    <property type="entry name" value="WD40_rpt"/>
</dbReference>
<dbReference type="GO" id="GO:0005829">
    <property type="term" value="C:cytosol"/>
    <property type="evidence" value="ECO:0000318"/>
    <property type="project" value="GO_Central"/>
</dbReference>
<dbReference type="GO" id="GO:0034045">
    <property type="term" value="C:phagophore assembly site membrane"/>
    <property type="evidence" value="ECO:0000318"/>
    <property type="project" value="GO_Central"/>
</dbReference>
<keyword evidence="6" id="KW-1185">Reference proteome</keyword>
<dbReference type="AlphaFoldDB" id="B6JXH6"/>
<evidence type="ECO:0000256" key="1">
    <source>
        <dbReference type="ARBA" id="ARBA00022574"/>
    </source>
</evidence>
<dbReference type="OrthoDB" id="1667587at2759"/>
<evidence type="ECO:0000256" key="3">
    <source>
        <dbReference type="ARBA" id="ARBA00025740"/>
    </source>
</evidence>
<organism evidence="4 6">
    <name type="scientific">Schizosaccharomyces japonicus (strain yFS275 / FY16936)</name>
    <name type="common">Fission yeast</name>
    <dbReference type="NCBI Taxonomy" id="402676"/>
    <lineage>
        <taxon>Eukaryota</taxon>
        <taxon>Fungi</taxon>
        <taxon>Dikarya</taxon>
        <taxon>Ascomycota</taxon>
        <taxon>Taphrinomycotina</taxon>
        <taxon>Schizosaccharomycetes</taxon>
        <taxon>Schizosaccharomycetales</taxon>
        <taxon>Schizosaccharomycetaceae</taxon>
        <taxon>Schizosaccharomyces</taxon>
    </lineage>
</organism>
<dbReference type="GO" id="GO:0061723">
    <property type="term" value="P:glycophagy"/>
    <property type="evidence" value="ECO:0000318"/>
    <property type="project" value="GO_Central"/>
</dbReference>
<accession>B6JXH6</accession>
<evidence type="ECO:0000313" key="5">
    <source>
        <dbReference type="JaponicusDB" id="SJAG_00115"/>
    </source>
</evidence>
<dbReference type="VEuPathDB" id="FungiDB:SJAG_00115"/>
<dbReference type="GO" id="GO:0080025">
    <property type="term" value="F:phosphatidylinositol-3,5-bisphosphate binding"/>
    <property type="evidence" value="ECO:0000318"/>
    <property type="project" value="GO_Central"/>
</dbReference>
<protein>
    <submittedName>
        <fullName evidence="4">WD repeat protein</fullName>
    </submittedName>
</protein>
<dbReference type="JaponicusDB" id="SJAG_00115">
    <property type="gene designation" value="atg1803"/>
</dbReference>
<dbReference type="STRING" id="402676.B6JXH6"/>
<dbReference type="GeneID" id="7049681"/>
<evidence type="ECO:0000313" key="4">
    <source>
        <dbReference type="EMBL" id="EEB05120.1"/>
    </source>
</evidence>
<evidence type="ECO:0000313" key="6">
    <source>
        <dbReference type="Proteomes" id="UP000001744"/>
    </source>
</evidence>
<name>B6JXH6_SCHJY</name>
<dbReference type="RefSeq" id="XP_002171413.1">
    <property type="nucleotide sequence ID" value="XM_002171377.2"/>
</dbReference>
<dbReference type="OMA" id="CEMLHRT"/>
<dbReference type="HOGENOM" id="CLU_025895_2_1_1"/>
<dbReference type="SMART" id="SM00320">
    <property type="entry name" value="WD40"/>
    <property type="match status" value="2"/>
</dbReference>
<dbReference type="GO" id="GO:0044804">
    <property type="term" value="P:nucleophagy"/>
    <property type="evidence" value="ECO:0000318"/>
    <property type="project" value="GO_Central"/>
</dbReference>